<accession>A0A1D1Y5G6</accession>
<feature type="non-terminal residue" evidence="2">
    <location>
        <position position="338"/>
    </location>
</feature>
<feature type="non-terminal residue" evidence="2">
    <location>
        <position position="1"/>
    </location>
</feature>
<protein>
    <submittedName>
        <fullName evidence="2">Uncharacterized protein</fullName>
    </submittedName>
</protein>
<dbReference type="EMBL" id="GDJX01018049">
    <property type="protein sequence ID" value="JAT49887.1"/>
    <property type="molecule type" value="Transcribed_RNA"/>
</dbReference>
<proteinExistence type="predicted"/>
<reference evidence="2" key="1">
    <citation type="submission" date="2015-07" db="EMBL/GenBank/DDBJ databases">
        <title>Transcriptome Assembly of Anthurium amnicola.</title>
        <authorList>
            <person name="Suzuki J."/>
        </authorList>
    </citation>
    <scope>NUCLEOTIDE SEQUENCE</scope>
</reference>
<feature type="region of interest" description="Disordered" evidence="1">
    <location>
        <begin position="305"/>
        <end position="338"/>
    </location>
</feature>
<organism evidence="2">
    <name type="scientific">Anthurium amnicola</name>
    <dbReference type="NCBI Taxonomy" id="1678845"/>
    <lineage>
        <taxon>Eukaryota</taxon>
        <taxon>Viridiplantae</taxon>
        <taxon>Streptophyta</taxon>
        <taxon>Embryophyta</taxon>
        <taxon>Tracheophyta</taxon>
        <taxon>Spermatophyta</taxon>
        <taxon>Magnoliopsida</taxon>
        <taxon>Liliopsida</taxon>
        <taxon>Araceae</taxon>
        <taxon>Pothoideae</taxon>
        <taxon>Potheae</taxon>
        <taxon>Anthurium</taxon>
    </lineage>
</organism>
<evidence type="ECO:0000256" key="1">
    <source>
        <dbReference type="SAM" id="MobiDB-lite"/>
    </source>
</evidence>
<sequence>PEEVFYQDKSGIVVGFKVSYPWKPKPCSVCRSFVYVPDACPANKPKGKATISKMPIVQKQAYRVKQNLEGSMVPVSNVFAALQDLQTEDSSKGKLAVVMSAAATSRVSEEGDGHSKESASISLGAPPSVLETGSGLADVLIENTVLPFSGLDNGVISENLNPNQKVTAAAPSGVFEEGDGSSLGASPTVLETISDLADVQIENSDLQFSGLDCGVILEKLNPNQKVSLCAPNPLLETNTDLTTLQRSTDIPAGTGADLDRRSEFDFAVFQPVADLISDCTELKRASVQNLSVCSHDGNLVAQLQASDGGSKADSSKVGKGFSRKSSHSGRVLRSNLKK</sequence>
<evidence type="ECO:0000313" key="2">
    <source>
        <dbReference type="EMBL" id="JAT49887.1"/>
    </source>
</evidence>
<name>A0A1D1Y5G6_9ARAE</name>
<gene>
    <name evidence="2" type="ORF">g.68449</name>
</gene>
<dbReference type="AlphaFoldDB" id="A0A1D1Y5G6"/>